<reference evidence="2 3" key="1">
    <citation type="submission" date="2018-11" db="EMBL/GenBank/DDBJ databases">
        <title>Genome sequencing of Paenibacillus sp. KCOM 3021 (= ChDC PVNT-B20).</title>
        <authorList>
            <person name="Kook J.-K."/>
            <person name="Park S.-N."/>
            <person name="Lim Y.K."/>
        </authorList>
    </citation>
    <scope>NUCLEOTIDE SEQUENCE [LARGE SCALE GENOMIC DNA]</scope>
    <source>
        <strain evidence="2 3">KCOM 3021</strain>
    </source>
</reference>
<comment type="caution">
    <text evidence="2">The sequence shown here is derived from an EMBL/GenBank/DDBJ whole genome shotgun (WGS) entry which is preliminary data.</text>
</comment>
<feature type="chain" id="PRO_5018094656" description="DUF5666 domain-containing protein" evidence="1">
    <location>
        <begin position="31"/>
        <end position="316"/>
    </location>
</feature>
<keyword evidence="1" id="KW-0732">Signal</keyword>
<dbReference type="OrthoDB" id="2820357at2"/>
<protein>
    <recommendedName>
        <fullName evidence="4">DUF5666 domain-containing protein</fullName>
    </recommendedName>
</protein>
<proteinExistence type="predicted"/>
<feature type="signal peptide" evidence="1">
    <location>
        <begin position="1"/>
        <end position="30"/>
    </location>
</feature>
<keyword evidence="3" id="KW-1185">Reference proteome</keyword>
<gene>
    <name evidence="2" type="ORF">EHV15_23480</name>
</gene>
<evidence type="ECO:0000313" key="2">
    <source>
        <dbReference type="EMBL" id="RRJ65548.1"/>
    </source>
</evidence>
<dbReference type="EMBL" id="RRCN01000001">
    <property type="protein sequence ID" value="RRJ65548.1"/>
    <property type="molecule type" value="Genomic_DNA"/>
</dbReference>
<organism evidence="2 3">
    <name type="scientific">Paenibacillus oralis</name>
    <dbReference type="NCBI Taxonomy" id="2490856"/>
    <lineage>
        <taxon>Bacteria</taxon>
        <taxon>Bacillati</taxon>
        <taxon>Bacillota</taxon>
        <taxon>Bacilli</taxon>
        <taxon>Bacillales</taxon>
        <taxon>Paenibacillaceae</taxon>
        <taxon>Paenibacillus</taxon>
    </lineage>
</organism>
<evidence type="ECO:0000313" key="3">
    <source>
        <dbReference type="Proteomes" id="UP000267017"/>
    </source>
</evidence>
<dbReference type="Proteomes" id="UP000267017">
    <property type="component" value="Unassembled WGS sequence"/>
</dbReference>
<accession>A0A3P3U7J9</accession>
<dbReference type="AlphaFoldDB" id="A0A3P3U7J9"/>
<evidence type="ECO:0008006" key="4">
    <source>
        <dbReference type="Google" id="ProtNLM"/>
    </source>
</evidence>
<evidence type="ECO:0000256" key="1">
    <source>
        <dbReference type="SAM" id="SignalP"/>
    </source>
</evidence>
<dbReference type="RefSeq" id="WP_128633353.1">
    <property type="nucleotide sequence ID" value="NZ_RRCN01000001.1"/>
</dbReference>
<name>A0A3P3U7J9_9BACL</name>
<sequence length="316" mass="33762">MNKTKIWIKRGTVFGLGAALLLASGLSAMAGTSGYETYKSALKHTISAESLTNQGTIVVTDNGKQIFRADLEAKRNKETNGMSASAKFTVTGASESQTMQAFKQGEKAILHEGDSDTYRVMNLGENKREAGSGEFAPPQHAEQFIEALMGNVKDLATVEELPSGVKQASLHLSGSQIPAVVQAAGSLAASHLTAGPKFHGQMGAEGRMAGNDSETAQKDGLAHPSMPKVDFPELTDNVKVEDIQFDAEISPEQYIKHQQGKITISGTDKAGDKHELVISIDCDLSGFGQTTPDTVDLTGKQVETIERNGHTPPWHR</sequence>